<keyword evidence="1" id="KW-0472">Membrane</keyword>
<evidence type="ECO:0000313" key="2">
    <source>
        <dbReference type="EMBL" id="SMH71220.1"/>
    </source>
</evidence>
<gene>
    <name evidence="2" type="ORF">NCS_11027</name>
</gene>
<reference evidence="3" key="1">
    <citation type="submission" date="2017-03" db="EMBL/GenBank/DDBJ databases">
        <authorList>
            <person name="Herbold C."/>
        </authorList>
    </citation>
    <scope>NUCLEOTIDE SEQUENCE [LARGE SCALE GENOMIC DNA]</scope>
</reference>
<dbReference type="Proteomes" id="UP000230607">
    <property type="component" value="Chromosome 1"/>
</dbReference>
<evidence type="ECO:0000256" key="1">
    <source>
        <dbReference type="SAM" id="Phobius"/>
    </source>
</evidence>
<organism evidence="2 3">
    <name type="scientific">Candidatus Nitrosotalea okcheonensis</name>
    <dbReference type="NCBI Taxonomy" id="1903276"/>
    <lineage>
        <taxon>Archaea</taxon>
        <taxon>Nitrososphaerota</taxon>
        <taxon>Nitrososphaeria</taxon>
        <taxon>Nitrosotaleales</taxon>
        <taxon>Nitrosotaleaceae</taxon>
        <taxon>Nitrosotalea</taxon>
    </lineage>
</organism>
<dbReference type="AlphaFoldDB" id="A0A2H1FEN3"/>
<name>A0A2H1FEN3_9ARCH</name>
<keyword evidence="1" id="KW-0812">Transmembrane</keyword>
<proteinExistence type="predicted"/>
<accession>A0A2H1FEN3</accession>
<keyword evidence="3" id="KW-1185">Reference proteome</keyword>
<keyword evidence="1" id="KW-1133">Transmembrane helix</keyword>
<dbReference type="EMBL" id="LT841358">
    <property type="protein sequence ID" value="SMH71220.1"/>
    <property type="molecule type" value="Genomic_DNA"/>
</dbReference>
<dbReference type="RefSeq" id="WP_157927229.1">
    <property type="nucleotide sequence ID" value="NZ_LT841358.1"/>
</dbReference>
<feature type="transmembrane region" description="Helical" evidence="1">
    <location>
        <begin position="52"/>
        <end position="73"/>
    </location>
</feature>
<sequence length="93" mass="9955">MDKRIFFSGVAMFAVGLLSLAYLSNTEPAEKPGMTEQETKEFYKSEATNTNLSILSQVLSAIGFVMLLVGIGLNPKNKGGVGKAVIQKPANTM</sequence>
<evidence type="ECO:0000313" key="3">
    <source>
        <dbReference type="Proteomes" id="UP000230607"/>
    </source>
</evidence>
<protein>
    <submittedName>
        <fullName evidence="2">Uncharacterized protein</fullName>
    </submittedName>
</protein>
<dbReference type="OrthoDB" id="12218at2157"/>